<keyword evidence="2" id="KW-1185">Reference proteome</keyword>
<dbReference type="AlphaFoldDB" id="A0AAF3ER82"/>
<feature type="signal peptide" evidence="1">
    <location>
        <begin position="1"/>
        <end position="19"/>
    </location>
</feature>
<feature type="chain" id="PRO_5042278093" evidence="1">
    <location>
        <begin position="20"/>
        <end position="165"/>
    </location>
</feature>
<evidence type="ECO:0000313" key="2">
    <source>
        <dbReference type="Proteomes" id="UP000887575"/>
    </source>
</evidence>
<reference evidence="3" key="1">
    <citation type="submission" date="2024-02" db="UniProtKB">
        <authorList>
            <consortium name="WormBaseParasite"/>
        </authorList>
    </citation>
    <scope>IDENTIFICATION</scope>
</reference>
<dbReference type="Proteomes" id="UP000887575">
    <property type="component" value="Unassembled WGS sequence"/>
</dbReference>
<evidence type="ECO:0000256" key="1">
    <source>
        <dbReference type="SAM" id="SignalP"/>
    </source>
</evidence>
<dbReference type="PANTHER" id="PTHR46219">
    <property type="entry name" value="PROTEIN CBG11138"/>
    <property type="match status" value="1"/>
</dbReference>
<dbReference type="Gene3D" id="1.10.10.1870">
    <property type="entry name" value="ShTK domain-like"/>
    <property type="match status" value="1"/>
</dbReference>
<dbReference type="WBParaSite" id="MBELARI_LOCUS16395">
    <property type="protein sequence ID" value="MBELARI_LOCUS16395"/>
    <property type="gene ID" value="MBELARI_LOCUS16395"/>
</dbReference>
<accession>A0AAF3ER82</accession>
<name>A0AAF3ER82_9BILA</name>
<dbReference type="PANTHER" id="PTHR46219:SF5">
    <property type="entry name" value="SHKT DOMAIN-CONTAINING PROTEIN"/>
    <property type="match status" value="1"/>
</dbReference>
<sequence length="165" mass="16824">MAQFIFLLIAITSISQVKAILNCTGASPGPCNNGLCTIVQASGLVCTSGGCCDNTEVISIETGATTFNCANDESSGPLIPGVPCPSDSVKAFDSTGELLCCPLANLIPITPTTVKTYTAKSACTDQINPSTGTSDCPSLKDLCSNPTYSTLMSTQCCSTCSSIGK</sequence>
<keyword evidence="1" id="KW-0732">Signal</keyword>
<protein>
    <submittedName>
        <fullName evidence="3">Uncharacterized protein</fullName>
    </submittedName>
</protein>
<proteinExistence type="predicted"/>
<evidence type="ECO:0000313" key="3">
    <source>
        <dbReference type="WBParaSite" id="MBELARI_LOCUS16395"/>
    </source>
</evidence>
<organism evidence="2 3">
    <name type="scientific">Mesorhabditis belari</name>
    <dbReference type="NCBI Taxonomy" id="2138241"/>
    <lineage>
        <taxon>Eukaryota</taxon>
        <taxon>Metazoa</taxon>
        <taxon>Ecdysozoa</taxon>
        <taxon>Nematoda</taxon>
        <taxon>Chromadorea</taxon>
        <taxon>Rhabditida</taxon>
        <taxon>Rhabditina</taxon>
        <taxon>Rhabditomorpha</taxon>
        <taxon>Rhabditoidea</taxon>
        <taxon>Rhabditidae</taxon>
        <taxon>Mesorhabditinae</taxon>
        <taxon>Mesorhabditis</taxon>
    </lineage>
</organism>